<feature type="domain" description="CobQ/CobB/MinD/ParA nucleotide binding" evidence="1">
    <location>
        <begin position="21"/>
        <end position="163"/>
    </location>
</feature>
<dbReference type="KEGG" id="scas:SACC_19610"/>
<gene>
    <name evidence="2" type="ORF">SACC_19610</name>
</gene>
<reference evidence="2 3" key="1">
    <citation type="journal article" date="2022" name="Microbiol. Resour. Announc.">
        <title>Complete Genome Sequence of the Hyperthermophilic and Acidophilic Archaeon Saccharolobus caldissimus Strain HS-3T.</title>
        <authorList>
            <person name="Sakai H.D."/>
            <person name="Kurosawa N."/>
        </authorList>
    </citation>
    <scope>NUCLEOTIDE SEQUENCE [LARGE SCALE GENOMIC DNA]</scope>
    <source>
        <strain evidence="2 3">JCM32116</strain>
    </source>
</reference>
<keyword evidence="3" id="KW-1185">Reference proteome</keyword>
<evidence type="ECO:0000259" key="1">
    <source>
        <dbReference type="Pfam" id="PF01656"/>
    </source>
</evidence>
<evidence type="ECO:0000313" key="2">
    <source>
        <dbReference type="EMBL" id="BDB98944.1"/>
    </source>
</evidence>
<dbReference type="GeneID" id="68866694"/>
<protein>
    <recommendedName>
        <fullName evidence="1">CobQ/CobB/MinD/ParA nucleotide binding domain-containing protein</fullName>
    </recommendedName>
</protein>
<name>A0AAQ4CT13_9CREN</name>
<dbReference type="EMBL" id="AP025226">
    <property type="protein sequence ID" value="BDB98944.1"/>
    <property type="molecule type" value="Genomic_DNA"/>
</dbReference>
<dbReference type="Proteomes" id="UP001319921">
    <property type="component" value="Chromosome"/>
</dbReference>
<sequence length="204" mass="23356">MLLESKKNFTEKYLLKGVVRVLGIKGGVGKSAIAYSLAKIISLSSKVLFLDMDNLFTISKLFNVKECELSRVGNITMYACKDISKVPFDDYEYIIIDTYPAILEGELPNINSSKVHNIFVTDYFSIEDTLEYAKRWKGNNILIINMTNPDHEIERIQFKVASSLALKKDVTLRRIIIIPFEDEYYGSYRVDLPKIETVLGYIMT</sequence>
<accession>A0AAQ4CT13</accession>
<dbReference type="RefSeq" id="WP_229569304.1">
    <property type="nucleotide sequence ID" value="NZ_AP025226.1"/>
</dbReference>
<dbReference type="Gene3D" id="3.40.50.300">
    <property type="entry name" value="P-loop containing nucleotide triphosphate hydrolases"/>
    <property type="match status" value="1"/>
</dbReference>
<evidence type="ECO:0000313" key="3">
    <source>
        <dbReference type="Proteomes" id="UP001319921"/>
    </source>
</evidence>
<dbReference type="InterPro" id="IPR002586">
    <property type="entry name" value="CobQ/CobB/MinD/ParA_Nub-bd_dom"/>
</dbReference>
<dbReference type="InterPro" id="IPR027417">
    <property type="entry name" value="P-loop_NTPase"/>
</dbReference>
<dbReference type="SUPFAM" id="SSF52540">
    <property type="entry name" value="P-loop containing nucleoside triphosphate hydrolases"/>
    <property type="match status" value="1"/>
</dbReference>
<proteinExistence type="predicted"/>
<dbReference type="Pfam" id="PF01656">
    <property type="entry name" value="CbiA"/>
    <property type="match status" value="1"/>
</dbReference>
<organism evidence="2 3">
    <name type="scientific">Saccharolobus caldissimus</name>
    <dbReference type="NCBI Taxonomy" id="1702097"/>
    <lineage>
        <taxon>Archaea</taxon>
        <taxon>Thermoproteota</taxon>
        <taxon>Thermoprotei</taxon>
        <taxon>Sulfolobales</taxon>
        <taxon>Sulfolobaceae</taxon>
        <taxon>Saccharolobus</taxon>
    </lineage>
</organism>
<dbReference type="AlphaFoldDB" id="A0AAQ4CT13"/>